<evidence type="ECO:0000313" key="2">
    <source>
        <dbReference type="Proteomes" id="UP001157418"/>
    </source>
</evidence>
<keyword evidence="2" id="KW-1185">Reference proteome</keyword>
<dbReference type="Proteomes" id="UP001157418">
    <property type="component" value="Unassembled WGS sequence"/>
</dbReference>
<protein>
    <submittedName>
        <fullName evidence="1">Uncharacterized protein</fullName>
    </submittedName>
</protein>
<evidence type="ECO:0000313" key="1">
    <source>
        <dbReference type="EMBL" id="CAH1442006.1"/>
    </source>
</evidence>
<sequence>MGATLRTLQNLQPIIDPRLEGVYSLKSAQALVTIAELCLKKNLMLRLKMSEVLELVIGVTGVPSQLTSSTPAPSIEPVNVVVGVPLKVTNPASTSKSIVPVTRLSKLLKSWCRKVCSCVCVPISK</sequence>
<name>A0AAU9NW79_9ASTR</name>
<dbReference type="EMBL" id="CAKMRJ010005412">
    <property type="protein sequence ID" value="CAH1442006.1"/>
    <property type="molecule type" value="Genomic_DNA"/>
</dbReference>
<accession>A0AAU9NW79</accession>
<dbReference type="AlphaFoldDB" id="A0AAU9NW79"/>
<gene>
    <name evidence="1" type="ORF">LVIROSA_LOCUS28025</name>
</gene>
<proteinExistence type="predicted"/>
<reference evidence="1 2" key="1">
    <citation type="submission" date="2022-01" db="EMBL/GenBank/DDBJ databases">
        <authorList>
            <person name="Xiong W."/>
            <person name="Schranz E."/>
        </authorList>
    </citation>
    <scope>NUCLEOTIDE SEQUENCE [LARGE SCALE GENOMIC DNA]</scope>
</reference>
<organism evidence="1 2">
    <name type="scientific">Lactuca virosa</name>
    <dbReference type="NCBI Taxonomy" id="75947"/>
    <lineage>
        <taxon>Eukaryota</taxon>
        <taxon>Viridiplantae</taxon>
        <taxon>Streptophyta</taxon>
        <taxon>Embryophyta</taxon>
        <taxon>Tracheophyta</taxon>
        <taxon>Spermatophyta</taxon>
        <taxon>Magnoliopsida</taxon>
        <taxon>eudicotyledons</taxon>
        <taxon>Gunneridae</taxon>
        <taxon>Pentapetalae</taxon>
        <taxon>asterids</taxon>
        <taxon>campanulids</taxon>
        <taxon>Asterales</taxon>
        <taxon>Asteraceae</taxon>
        <taxon>Cichorioideae</taxon>
        <taxon>Cichorieae</taxon>
        <taxon>Lactucinae</taxon>
        <taxon>Lactuca</taxon>
    </lineage>
</organism>
<comment type="caution">
    <text evidence="1">The sequence shown here is derived from an EMBL/GenBank/DDBJ whole genome shotgun (WGS) entry which is preliminary data.</text>
</comment>